<dbReference type="RefSeq" id="WP_062251901.1">
    <property type="nucleotide sequence ID" value="NZ_CP014229.1"/>
</dbReference>
<feature type="compositionally biased region" description="Pro residues" evidence="1">
    <location>
        <begin position="99"/>
        <end position="112"/>
    </location>
</feature>
<dbReference type="AlphaFoldDB" id="A0A0X8JJI4"/>
<dbReference type="KEGG" id="dfi:AXF13_05055"/>
<accession>A0A0X8JJI4</accession>
<sequence length="112" mass="12552">MRNNPSQSLDGLNRDQTKTTSESQSVTNINYKAAFTYVDDVIAMQGIPYALKDANEMWESPKDFWGNQWTDVQDAFAGLKNSFSQLWGTLSGKKKQPEQPNPTPPVGNNPQQ</sequence>
<protein>
    <submittedName>
        <fullName evidence="2">Uncharacterized protein</fullName>
    </submittedName>
</protein>
<dbReference type="EMBL" id="CP014229">
    <property type="protein sequence ID" value="AMD89533.1"/>
    <property type="molecule type" value="Genomic_DNA"/>
</dbReference>
<feature type="region of interest" description="Disordered" evidence="1">
    <location>
        <begin position="1"/>
        <end position="24"/>
    </location>
</feature>
<feature type="region of interest" description="Disordered" evidence="1">
    <location>
        <begin position="89"/>
        <end position="112"/>
    </location>
</feature>
<keyword evidence="3" id="KW-1185">Reference proteome</keyword>
<name>A0A0X8JJI4_9BACT</name>
<evidence type="ECO:0000256" key="1">
    <source>
        <dbReference type="SAM" id="MobiDB-lite"/>
    </source>
</evidence>
<evidence type="ECO:0000313" key="2">
    <source>
        <dbReference type="EMBL" id="AMD89533.1"/>
    </source>
</evidence>
<feature type="compositionally biased region" description="Polar residues" evidence="1">
    <location>
        <begin position="1"/>
        <end position="10"/>
    </location>
</feature>
<evidence type="ECO:0000313" key="3">
    <source>
        <dbReference type="Proteomes" id="UP000069241"/>
    </source>
</evidence>
<proteinExistence type="predicted"/>
<gene>
    <name evidence="2" type="ORF">AXF13_05055</name>
</gene>
<dbReference type="Proteomes" id="UP000069241">
    <property type="component" value="Chromosome"/>
</dbReference>
<organism evidence="2 3">
    <name type="scientific">Desulfovibrio fairfieldensis</name>
    <dbReference type="NCBI Taxonomy" id="44742"/>
    <lineage>
        <taxon>Bacteria</taxon>
        <taxon>Pseudomonadati</taxon>
        <taxon>Thermodesulfobacteriota</taxon>
        <taxon>Desulfovibrionia</taxon>
        <taxon>Desulfovibrionales</taxon>
        <taxon>Desulfovibrionaceae</taxon>
        <taxon>Desulfovibrio</taxon>
    </lineage>
</organism>
<reference evidence="3" key="1">
    <citation type="submission" date="2016-02" db="EMBL/GenBank/DDBJ databases">
        <authorList>
            <person name="Holder M.E."/>
            <person name="Ajami N.J."/>
            <person name="Petrosino J.F."/>
        </authorList>
    </citation>
    <scope>NUCLEOTIDE SEQUENCE [LARGE SCALE GENOMIC DNA]</scope>
    <source>
        <strain evidence="3">CCUG 45958</strain>
    </source>
</reference>